<evidence type="ECO:0000256" key="6">
    <source>
        <dbReference type="ARBA" id="ARBA00022729"/>
    </source>
</evidence>
<keyword evidence="11" id="KW-1185">Reference proteome</keyword>
<dbReference type="GO" id="GO:0015031">
    <property type="term" value="P:protein transport"/>
    <property type="evidence" value="ECO:0007669"/>
    <property type="project" value="UniProtKB-KW"/>
</dbReference>
<evidence type="ECO:0000256" key="3">
    <source>
        <dbReference type="ARBA" id="ARBA00022448"/>
    </source>
</evidence>
<keyword evidence="9" id="KW-0472">Membrane</keyword>
<organism evidence="10 11">
    <name type="scientific">Paramuricea clavata</name>
    <name type="common">Red gorgonian</name>
    <name type="synonym">Violescent sea-whip</name>
    <dbReference type="NCBI Taxonomy" id="317549"/>
    <lineage>
        <taxon>Eukaryota</taxon>
        <taxon>Metazoa</taxon>
        <taxon>Cnidaria</taxon>
        <taxon>Anthozoa</taxon>
        <taxon>Octocorallia</taxon>
        <taxon>Malacalcyonacea</taxon>
        <taxon>Plexauridae</taxon>
        <taxon>Paramuricea</taxon>
    </lineage>
</organism>
<keyword evidence="3" id="KW-0813">Transport</keyword>
<keyword evidence="6" id="KW-0732">Signal</keyword>
<keyword evidence="8" id="KW-1133">Transmembrane helix</keyword>
<evidence type="ECO:0000256" key="1">
    <source>
        <dbReference type="ARBA" id="ARBA00004251"/>
    </source>
</evidence>
<accession>A0A6S7GSH8</accession>
<protein>
    <recommendedName>
        <fullName evidence="2">Protein amnionless</fullName>
    </recommendedName>
</protein>
<dbReference type="InterPro" id="IPR026112">
    <property type="entry name" value="AMN"/>
</dbReference>
<gene>
    <name evidence="10" type="ORF">PACLA_8A083287</name>
</gene>
<evidence type="ECO:0000313" key="10">
    <source>
        <dbReference type="EMBL" id="CAB3992979.1"/>
    </source>
</evidence>
<name>A0A6S7GSH8_PARCT</name>
<evidence type="ECO:0000256" key="2">
    <source>
        <dbReference type="ARBA" id="ARBA00021200"/>
    </source>
</evidence>
<evidence type="ECO:0000256" key="5">
    <source>
        <dbReference type="ARBA" id="ARBA00022692"/>
    </source>
</evidence>
<evidence type="ECO:0000256" key="8">
    <source>
        <dbReference type="ARBA" id="ARBA00022989"/>
    </source>
</evidence>
<dbReference type="AlphaFoldDB" id="A0A6S7GSH8"/>
<proteinExistence type="predicted"/>
<evidence type="ECO:0000256" key="4">
    <source>
        <dbReference type="ARBA" id="ARBA00022475"/>
    </source>
</evidence>
<dbReference type="GO" id="GO:0016324">
    <property type="term" value="C:apical plasma membrane"/>
    <property type="evidence" value="ECO:0007669"/>
    <property type="project" value="TreeGrafter"/>
</dbReference>
<keyword evidence="4" id="KW-1003">Cell membrane</keyword>
<dbReference type="GO" id="GO:0030139">
    <property type="term" value="C:endocytic vesicle"/>
    <property type="evidence" value="ECO:0007669"/>
    <property type="project" value="TreeGrafter"/>
</dbReference>
<comment type="caution">
    <text evidence="10">The sequence shown here is derived from an EMBL/GenBank/DDBJ whole genome shotgun (WGS) entry which is preliminary data.</text>
</comment>
<dbReference type="OrthoDB" id="5970449at2759"/>
<evidence type="ECO:0000256" key="9">
    <source>
        <dbReference type="ARBA" id="ARBA00023136"/>
    </source>
</evidence>
<sequence>MCAFRKPIAVCLYLYIVISACFSFTLALSKTWIQDNNWETTRNWNLQRLPCAGDVVKIDLVNGDIFLNSTTTIKELAFQEESSIVLGNSAEVVFIEEHSDSNTCKGGEISFTGSGSSDWFDPNNWQTVPKLNEIGLYSQQLPCEYDVVTFPQDSSYNVKISKNVTVANVFINGKKHSEHEFQQYITSHTGIQQIQLNKTASFHITGKECADISGCVCDNGKYEDYICSFVTCPKLKCDQPVKPFAGCCSICGNLLLLNFSAGFNKASMEKQIQKYLKEFPEVIFTSTKYEEQRIQIILWDVSTSEQPKTFHAARSIRENLLADESMHIIAIEILPKKSSGSAAESKSTSVGTVTIGLIAAGAFVFVLVVLFIFILFKRKHSRGVNATNTEGETHNVENPGYLEEGVNPLYIADLEMDTFGFTNALAVGETSIDEDTGGKENPLYEPAKPAGD</sequence>
<keyword evidence="5" id="KW-0812">Transmembrane</keyword>
<dbReference type="EMBL" id="CACRXK020002162">
    <property type="protein sequence ID" value="CAB3992979.1"/>
    <property type="molecule type" value="Genomic_DNA"/>
</dbReference>
<dbReference type="PANTHER" id="PTHR14995:SF2">
    <property type="entry name" value="PROTEIN AMNIONLESS"/>
    <property type="match status" value="1"/>
</dbReference>
<dbReference type="Proteomes" id="UP001152795">
    <property type="component" value="Unassembled WGS sequence"/>
</dbReference>
<reference evidence="10" key="1">
    <citation type="submission" date="2020-04" db="EMBL/GenBank/DDBJ databases">
        <authorList>
            <person name="Alioto T."/>
            <person name="Alioto T."/>
            <person name="Gomez Garrido J."/>
        </authorList>
    </citation>
    <scope>NUCLEOTIDE SEQUENCE</scope>
    <source>
        <strain evidence="10">A484AB</strain>
    </source>
</reference>
<dbReference type="PROSITE" id="PS51257">
    <property type="entry name" value="PROKAR_LIPOPROTEIN"/>
    <property type="match status" value="1"/>
</dbReference>
<dbReference type="Pfam" id="PF14828">
    <property type="entry name" value="Amnionless"/>
    <property type="match status" value="1"/>
</dbReference>
<evidence type="ECO:0000313" key="11">
    <source>
        <dbReference type="Proteomes" id="UP001152795"/>
    </source>
</evidence>
<dbReference type="GO" id="GO:0006898">
    <property type="term" value="P:receptor-mediated endocytosis"/>
    <property type="evidence" value="ECO:0007669"/>
    <property type="project" value="TreeGrafter"/>
</dbReference>
<evidence type="ECO:0000256" key="7">
    <source>
        <dbReference type="ARBA" id="ARBA00022927"/>
    </source>
</evidence>
<dbReference type="PANTHER" id="PTHR14995">
    <property type="entry name" value="AMNIONLESS"/>
    <property type="match status" value="1"/>
</dbReference>
<keyword evidence="7" id="KW-0653">Protein transport</keyword>
<comment type="subcellular location">
    <subcellularLocation>
        <location evidence="1">Cell membrane</location>
        <topology evidence="1">Single-pass type I membrane protein</topology>
    </subcellularLocation>
</comment>